<dbReference type="AlphaFoldDB" id="A0A0F9BRH2"/>
<evidence type="ECO:0000256" key="4">
    <source>
        <dbReference type="SAM" id="MobiDB-lite"/>
    </source>
</evidence>
<gene>
    <name evidence="5" type="ORF">LCGC14_2696380</name>
</gene>
<dbReference type="GO" id="GO:0046872">
    <property type="term" value="F:metal ion binding"/>
    <property type="evidence" value="ECO:0007669"/>
    <property type="project" value="InterPro"/>
</dbReference>
<dbReference type="InterPro" id="IPR050492">
    <property type="entry name" value="Bact_metal-bind_prot9"/>
</dbReference>
<evidence type="ECO:0008006" key="6">
    <source>
        <dbReference type="Google" id="ProtNLM"/>
    </source>
</evidence>
<dbReference type="PANTHER" id="PTHR42953">
    <property type="entry name" value="HIGH-AFFINITY ZINC UPTAKE SYSTEM PROTEIN ZNUA-RELATED"/>
    <property type="match status" value="1"/>
</dbReference>
<evidence type="ECO:0000256" key="3">
    <source>
        <dbReference type="ARBA" id="ARBA00022729"/>
    </source>
</evidence>
<feature type="non-terminal residue" evidence="5">
    <location>
        <position position="1"/>
    </location>
</feature>
<sequence>HTFDPSPKEMVALALSAIYFAIGFPFEEQLLAKIQKSNPQLAIIASDRGVERRKPDVPGDHHSGKGADEEHSDPHVWLSVRNSMIIAANIHNALAEADPGNADEYKMNLELLLQELGALDNKISRLLQPLKGRDFFVFHPSFGYFADDYRLKQVAVEIEGKSPTPRQIEYLIEQAQAAGVKIIFVQPQFDSRSASVIADSIHGAVISLDPLAFDILKNFEDMAVKIEKALTR</sequence>
<feature type="region of interest" description="Disordered" evidence="4">
    <location>
        <begin position="47"/>
        <end position="73"/>
    </location>
</feature>
<comment type="similarity">
    <text evidence="1">Belongs to the bacterial solute-binding protein 9 family.</text>
</comment>
<reference evidence="5" key="1">
    <citation type="journal article" date="2015" name="Nature">
        <title>Complex archaea that bridge the gap between prokaryotes and eukaryotes.</title>
        <authorList>
            <person name="Spang A."/>
            <person name="Saw J.H."/>
            <person name="Jorgensen S.L."/>
            <person name="Zaremba-Niedzwiedzka K."/>
            <person name="Martijn J."/>
            <person name="Lind A.E."/>
            <person name="van Eijk R."/>
            <person name="Schleper C."/>
            <person name="Guy L."/>
            <person name="Ettema T.J."/>
        </authorList>
    </citation>
    <scope>NUCLEOTIDE SEQUENCE</scope>
</reference>
<protein>
    <recommendedName>
        <fullName evidence="6">ABC transporter substrate-binding protein</fullName>
    </recommendedName>
</protein>
<feature type="compositionally biased region" description="Basic and acidic residues" evidence="4">
    <location>
        <begin position="48"/>
        <end position="73"/>
    </location>
</feature>
<evidence type="ECO:0000256" key="2">
    <source>
        <dbReference type="ARBA" id="ARBA00022448"/>
    </source>
</evidence>
<comment type="caution">
    <text evidence="5">The sequence shown here is derived from an EMBL/GenBank/DDBJ whole genome shotgun (WGS) entry which is preliminary data.</text>
</comment>
<dbReference type="Gene3D" id="3.40.50.1980">
    <property type="entry name" value="Nitrogenase molybdenum iron protein domain"/>
    <property type="match status" value="2"/>
</dbReference>
<accession>A0A0F9BRH2</accession>
<organism evidence="5">
    <name type="scientific">marine sediment metagenome</name>
    <dbReference type="NCBI Taxonomy" id="412755"/>
    <lineage>
        <taxon>unclassified sequences</taxon>
        <taxon>metagenomes</taxon>
        <taxon>ecological metagenomes</taxon>
    </lineage>
</organism>
<name>A0A0F9BRH2_9ZZZZ</name>
<proteinExistence type="inferred from homology"/>
<keyword evidence="3" id="KW-0732">Signal</keyword>
<evidence type="ECO:0000313" key="5">
    <source>
        <dbReference type="EMBL" id="KKK93089.1"/>
    </source>
</evidence>
<dbReference type="SUPFAM" id="SSF53807">
    <property type="entry name" value="Helical backbone' metal receptor"/>
    <property type="match status" value="1"/>
</dbReference>
<keyword evidence="2" id="KW-0813">Transport</keyword>
<dbReference type="Pfam" id="PF01297">
    <property type="entry name" value="ZnuA"/>
    <property type="match status" value="1"/>
</dbReference>
<dbReference type="GO" id="GO:0030001">
    <property type="term" value="P:metal ion transport"/>
    <property type="evidence" value="ECO:0007669"/>
    <property type="project" value="InterPro"/>
</dbReference>
<dbReference type="PANTHER" id="PTHR42953:SF3">
    <property type="entry name" value="HIGH-AFFINITY ZINC UPTAKE SYSTEM PROTEIN ZNUA"/>
    <property type="match status" value="1"/>
</dbReference>
<dbReference type="InterPro" id="IPR006127">
    <property type="entry name" value="ZnuA-like"/>
</dbReference>
<dbReference type="EMBL" id="LAZR01047923">
    <property type="protein sequence ID" value="KKK93089.1"/>
    <property type="molecule type" value="Genomic_DNA"/>
</dbReference>
<evidence type="ECO:0000256" key="1">
    <source>
        <dbReference type="ARBA" id="ARBA00011028"/>
    </source>
</evidence>